<proteinExistence type="predicted"/>
<keyword evidence="3" id="KW-1185">Reference proteome</keyword>
<reference evidence="2 3" key="1">
    <citation type="submission" date="2024-05" db="EMBL/GenBank/DDBJ databases">
        <title>A draft genome resource for the thread blight pathogen Marasmius tenuissimus strain MS-2.</title>
        <authorList>
            <person name="Yulfo-Soto G.E."/>
            <person name="Baruah I.K."/>
            <person name="Amoako-Attah I."/>
            <person name="Bukari Y."/>
            <person name="Meinhardt L.W."/>
            <person name="Bailey B.A."/>
            <person name="Cohen S.P."/>
        </authorList>
    </citation>
    <scope>NUCLEOTIDE SEQUENCE [LARGE SCALE GENOMIC DNA]</scope>
    <source>
        <strain evidence="2 3">MS-2</strain>
    </source>
</reference>
<feature type="compositionally biased region" description="Polar residues" evidence="1">
    <location>
        <begin position="57"/>
        <end position="74"/>
    </location>
</feature>
<protein>
    <submittedName>
        <fullName evidence="2">Uncharacterized protein</fullName>
    </submittedName>
</protein>
<dbReference type="Proteomes" id="UP001437256">
    <property type="component" value="Unassembled WGS sequence"/>
</dbReference>
<feature type="compositionally biased region" description="Polar residues" evidence="1">
    <location>
        <begin position="119"/>
        <end position="128"/>
    </location>
</feature>
<feature type="region of interest" description="Disordered" evidence="1">
    <location>
        <begin position="119"/>
        <end position="142"/>
    </location>
</feature>
<feature type="compositionally biased region" description="Polar residues" evidence="1">
    <location>
        <begin position="85"/>
        <end position="95"/>
    </location>
</feature>
<name>A0ABR2ZAX3_9AGAR</name>
<dbReference type="EMBL" id="JBBXMP010000358">
    <property type="protein sequence ID" value="KAL0058149.1"/>
    <property type="molecule type" value="Genomic_DNA"/>
</dbReference>
<gene>
    <name evidence="2" type="ORF">AAF712_015191</name>
</gene>
<feature type="region of interest" description="Disordered" evidence="1">
    <location>
        <begin position="56"/>
        <end position="102"/>
    </location>
</feature>
<sequence>MPLVVGSEAVGSWLRKKQGPKAVKSDADTGRPETAEEFACRMIGCVQFIGPRLAQEGRNTTHPNAESTLSNVGSNPGHEIGVSEQAGSAKSNNHPPAQGHDLVNVENSEDIDIMERAQGNTATSQSGNEPWGQSTRGGQSGQSGFSLVDIVSCTASGIEFASLIRN</sequence>
<evidence type="ECO:0000313" key="2">
    <source>
        <dbReference type="EMBL" id="KAL0058149.1"/>
    </source>
</evidence>
<comment type="caution">
    <text evidence="2">The sequence shown here is derived from an EMBL/GenBank/DDBJ whole genome shotgun (WGS) entry which is preliminary data.</text>
</comment>
<accession>A0ABR2ZAX3</accession>
<evidence type="ECO:0000313" key="3">
    <source>
        <dbReference type="Proteomes" id="UP001437256"/>
    </source>
</evidence>
<evidence type="ECO:0000256" key="1">
    <source>
        <dbReference type="SAM" id="MobiDB-lite"/>
    </source>
</evidence>
<organism evidence="2 3">
    <name type="scientific">Marasmius tenuissimus</name>
    <dbReference type="NCBI Taxonomy" id="585030"/>
    <lineage>
        <taxon>Eukaryota</taxon>
        <taxon>Fungi</taxon>
        <taxon>Dikarya</taxon>
        <taxon>Basidiomycota</taxon>
        <taxon>Agaricomycotina</taxon>
        <taxon>Agaricomycetes</taxon>
        <taxon>Agaricomycetidae</taxon>
        <taxon>Agaricales</taxon>
        <taxon>Marasmiineae</taxon>
        <taxon>Marasmiaceae</taxon>
        <taxon>Marasmius</taxon>
    </lineage>
</organism>